<evidence type="ECO:0000256" key="1">
    <source>
        <dbReference type="SAM" id="MobiDB-lite"/>
    </source>
</evidence>
<feature type="region of interest" description="Disordered" evidence="1">
    <location>
        <begin position="1"/>
        <end position="29"/>
    </location>
</feature>
<name>A0ABZ2IVV8_9BACT</name>
<evidence type="ECO:0000313" key="3">
    <source>
        <dbReference type="Proteomes" id="UP001385389"/>
    </source>
</evidence>
<protein>
    <submittedName>
        <fullName evidence="2">Uncharacterized protein</fullName>
    </submittedName>
</protein>
<keyword evidence="3" id="KW-1185">Reference proteome</keyword>
<sequence>MAGRNAAGFPFFDRACPDGGNLGTSRDTRPALCRNYPPESLYCQGGRLPDGCGPACRDVTFRDVLTGRKPFKPADFSAVLRREIQQEKDKQT</sequence>
<reference evidence="2 3" key="1">
    <citation type="submission" date="2024-03" db="EMBL/GenBank/DDBJ databases">
        <title>Phenotype and Genome Characterization of a Sulfate-Reducing Bacterium Pseudodesulfovibrio sp. strain 5S69, isolated from Petroleum Reservoir in Tatarstan (Russia).</title>
        <authorList>
            <person name="Bidzhieva S.K."/>
            <person name="Kadnikov V."/>
            <person name="Tourova T.P."/>
            <person name="Samigullina S.R."/>
            <person name="Sokolova D.S."/>
            <person name="Poltaraus A.B."/>
            <person name="Avtukh A.N."/>
            <person name="Tereshina V.M."/>
            <person name="Mardanov A.V."/>
            <person name="Nazina T.N."/>
        </authorList>
    </citation>
    <scope>NUCLEOTIDE SEQUENCE [LARGE SCALE GENOMIC DNA]</scope>
    <source>
        <strain evidence="2 3">5S69</strain>
    </source>
</reference>
<evidence type="ECO:0000313" key="2">
    <source>
        <dbReference type="EMBL" id="WWX22718.1"/>
    </source>
</evidence>
<dbReference type="Proteomes" id="UP001385389">
    <property type="component" value="Chromosome"/>
</dbReference>
<proteinExistence type="predicted"/>
<organism evidence="2 3">
    <name type="scientific">Pseudodesulfovibrio methanolicus</name>
    <dbReference type="NCBI Taxonomy" id="3126690"/>
    <lineage>
        <taxon>Bacteria</taxon>
        <taxon>Pseudomonadati</taxon>
        <taxon>Thermodesulfobacteriota</taxon>
        <taxon>Desulfovibrionia</taxon>
        <taxon>Desulfovibrionales</taxon>
        <taxon>Desulfovibrionaceae</taxon>
    </lineage>
</organism>
<accession>A0ABZ2IVV8</accession>
<dbReference type="RefSeq" id="WP_338668427.1">
    <property type="nucleotide sequence ID" value="NZ_CP146609.1"/>
</dbReference>
<gene>
    <name evidence="2" type="ORF">V8V93_00635</name>
</gene>
<dbReference type="EMBL" id="CP146609">
    <property type="protein sequence ID" value="WWX22718.1"/>
    <property type="molecule type" value="Genomic_DNA"/>
</dbReference>